<keyword evidence="3" id="KW-1185">Reference proteome</keyword>
<dbReference type="EMBL" id="CAUYUJ010005038">
    <property type="protein sequence ID" value="CAK0812041.1"/>
    <property type="molecule type" value="Genomic_DNA"/>
</dbReference>
<organism evidence="2 3">
    <name type="scientific">Prorocentrum cordatum</name>
    <dbReference type="NCBI Taxonomy" id="2364126"/>
    <lineage>
        <taxon>Eukaryota</taxon>
        <taxon>Sar</taxon>
        <taxon>Alveolata</taxon>
        <taxon>Dinophyceae</taxon>
        <taxon>Prorocentrales</taxon>
        <taxon>Prorocentraceae</taxon>
        <taxon>Prorocentrum</taxon>
    </lineage>
</organism>
<dbReference type="Proteomes" id="UP001189429">
    <property type="component" value="Unassembled WGS sequence"/>
</dbReference>
<feature type="region of interest" description="Disordered" evidence="1">
    <location>
        <begin position="1"/>
        <end position="169"/>
    </location>
</feature>
<protein>
    <submittedName>
        <fullName evidence="2">Uncharacterized protein</fullName>
    </submittedName>
</protein>
<feature type="compositionally biased region" description="Basic and acidic residues" evidence="1">
    <location>
        <begin position="94"/>
        <end position="128"/>
    </location>
</feature>
<accession>A0ABN9R144</accession>
<evidence type="ECO:0000256" key="1">
    <source>
        <dbReference type="SAM" id="MobiDB-lite"/>
    </source>
</evidence>
<name>A0ABN9R144_9DINO</name>
<proteinExistence type="predicted"/>
<feature type="compositionally biased region" description="Pro residues" evidence="1">
    <location>
        <begin position="1"/>
        <end position="18"/>
    </location>
</feature>
<feature type="non-terminal residue" evidence="2">
    <location>
        <position position="1"/>
    </location>
</feature>
<feature type="non-terminal residue" evidence="2">
    <location>
        <position position="169"/>
    </location>
</feature>
<evidence type="ECO:0000313" key="3">
    <source>
        <dbReference type="Proteomes" id="UP001189429"/>
    </source>
</evidence>
<evidence type="ECO:0000313" key="2">
    <source>
        <dbReference type="EMBL" id="CAK0812041.1"/>
    </source>
</evidence>
<comment type="caution">
    <text evidence="2">The sequence shown here is derived from an EMBL/GenBank/DDBJ whole genome shotgun (WGS) entry which is preliminary data.</text>
</comment>
<reference evidence="2" key="1">
    <citation type="submission" date="2023-10" db="EMBL/GenBank/DDBJ databases">
        <authorList>
            <person name="Chen Y."/>
            <person name="Shah S."/>
            <person name="Dougan E. K."/>
            <person name="Thang M."/>
            <person name="Chan C."/>
        </authorList>
    </citation>
    <scope>NUCLEOTIDE SEQUENCE [LARGE SCALE GENOMIC DNA]</scope>
</reference>
<sequence length="169" mass="18355">LPPPPPPLSPAPPPPPPPHRGHLGRARDLQAGGPDAPRGRRGAAGSAQDSRIADCLSRPGSSRGPDRLRHRRRVQEDPGGMAHQGQRGARGRHHDSEDHDRGRGHFHQAREMPRDEEHEDPLRHERVGHAPTHPRRPPLRGLGHHPYGGHASGLARGGAVDVARRARSV</sequence>
<gene>
    <name evidence="2" type="ORF">PCOR1329_LOCUS16437</name>
</gene>